<evidence type="ECO:0000313" key="3">
    <source>
        <dbReference type="Proteomes" id="UP000176629"/>
    </source>
</evidence>
<feature type="transmembrane region" description="Helical" evidence="1">
    <location>
        <begin position="62"/>
        <end position="84"/>
    </location>
</feature>
<dbReference type="EMBL" id="MFUX01000024">
    <property type="protein sequence ID" value="OGI94383.1"/>
    <property type="molecule type" value="Genomic_DNA"/>
</dbReference>
<dbReference type="STRING" id="1801773.A3A03_03755"/>
<dbReference type="AlphaFoldDB" id="A0A1F6XJS5"/>
<keyword evidence="1" id="KW-0472">Membrane</keyword>
<evidence type="ECO:0000313" key="2">
    <source>
        <dbReference type="EMBL" id="OGI94383.1"/>
    </source>
</evidence>
<sequence>MKNLQIVDFIKRQLQAGESKEKIRNDLLSNGWTNGDINEAMGASTSENMPINPSVKKSSKKILITISLVLLVMLGGGVFAFKVYKNDSISNVNTEGILEDNVFLDKTKSTAISQNVDEVKIAEAQAIQSASEVSGVEPVITAPNENILEPGKPFTVVFASVKNASKYEITITTPARDELGRSIPDKILFKEVTPNTTHTMIVPNSDSLFASEHTYNGEKIIVKALDSQGNVLNLKREYSGRTITAPAISEQQIKILPLPTKPQLLNADKYVLDKEGGTVTLTFGALSAPLKTRKVYLFGDNNLKTSIDSVSLPEPRFPEQENDSLTFGQEAFTKKFIIGNNPYKERDTALALVVKYYDAAGSELKSESQGLKYEPWSWLSIKIKKSEVPTGVNTGTQQSNQNLQQMNTQTSPPVSDDLSLKNLIATTRPLSEMYRNSHTNYIGFCNTKEEPAHKAFIEMKEKLGSQPFRCSDGNSYAVSAKLYSGEYFCADSTGFAGVVSSIHTSNLCK</sequence>
<organism evidence="2 3">
    <name type="scientific">Candidatus Nomurabacteria bacterium RIFCSPLOWO2_01_FULL_40_18</name>
    <dbReference type="NCBI Taxonomy" id="1801773"/>
    <lineage>
        <taxon>Bacteria</taxon>
        <taxon>Candidatus Nomuraibacteriota</taxon>
    </lineage>
</organism>
<reference evidence="2 3" key="1">
    <citation type="journal article" date="2016" name="Nat. Commun.">
        <title>Thousands of microbial genomes shed light on interconnected biogeochemical processes in an aquifer system.</title>
        <authorList>
            <person name="Anantharaman K."/>
            <person name="Brown C.T."/>
            <person name="Hug L.A."/>
            <person name="Sharon I."/>
            <person name="Castelle C.J."/>
            <person name="Probst A.J."/>
            <person name="Thomas B.C."/>
            <person name="Singh A."/>
            <person name="Wilkins M.J."/>
            <person name="Karaoz U."/>
            <person name="Brodie E.L."/>
            <person name="Williams K.H."/>
            <person name="Hubbard S.S."/>
            <person name="Banfield J.F."/>
        </authorList>
    </citation>
    <scope>NUCLEOTIDE SEQUENCE [LARGE SCALE GENOMIC DNA]</scope>
</reference>
<comment type="caution">
    <text evidence="2">The sequence shown here is derived from an EMBL/GenBank/DDBJ whole genome shotgun (WGS) entry which is preliminary data.</text>
</comment>
<accession>A0A1F6XJS5</accession>
<keyword evidence="1" id="KW-0812">Transmembrane</keyword>
<protein>
    <submittedName>
        <fullName evidence="2">Uncharacterized protein</fullName>
    </submittedName>
</protein>
<dbReference type="Proteomes" id="UP000176629">
    <property type="component" value="Unassembled WGS sequence"/>
</dbReference>
<proteinExistence type="predicted"/>
<name>A0A1F6XJS5_9BACT</name>
<evidence type="ECO:0000256" key="1">
    <source>
        <dbReference type="SAM" id="Phobius"/>
    </source>
</evidence>
<gene>
    <name evidence="2" type="ORF">A3A03_03755</name>
</gene>
<keyword evidence="1" id="KW-1133">Transmembrane helix</keyword>